<dbReference type="AlphaFoldDB" id="A0AAF3FA11"/>
<evidence type="ECO:0000256" key="6">
    <source>
        <dbReference type="SAM" id="Phobius"/>
    </source>
</evidence>
<dbReference type="SUPFAM" id="SSF103473">
    <property type="entry name" value="MFS general substrate transporter"/>
    <property type="match status" value="1"/>
</dbReference>
<reference evidence="8" key="1">
    <citation type="submission" date="2024-02" db="UniProtKB">
        <authorList>
            <consortium name="WormBaseParasite"/>
        </authorList>
    </citation>
    <scope>IDENTIFICATION</scope>
</reference>
<protein>
    <recommendedName>
        <fullName evidence="9">Major facilitator superfamily (MFS) profile domain-containing protein</fullName>
    </recommendedName>
</protein>
<evidence type="ECO:0000256" key="3">
    <source>
        <dbReference type="ARBA" id="ARBA00022692"/>
    </source>
</evidence>
<dbReference type="PANTHER" id="PTHR23510">
    <property type="entry name" value="INNER MEMBRANE TRANSPORT PROTEIN YAJR"/>
    <property type="match status" value="1"/>
</dbReference>
<dbReference type="Proteomes" id="UP000887575">
    <property type="component" value="Unassembled WGS sequence"/>
</dbReference>
<feature type="transmembrane region" description="Helical" evidence="6">
    <location>
        <begin position="120"/>
        <end position="144"/>
    </location>
</feature>
<evidence type="ECO:0008006" key="9">
    <source>
        <dbReference type="Google" id="ProtNLM"/>
    </source>
</evidence>
<feature type="transmembrane region" description="Helical" evidence="6">
    <location>
        <begin position="61"/>
        <end position="83"/>
    </location>
</feature>
<dbReference type="WBParaSite" id="MBELARI_LOCUS2786">
    <property type="protein sequence ID" value="MBELARI_LOCUS2786"/>
    <property type="gene ID" value="MBELARI_LOCUS2786"/>
</dbReference>
<feature type="transmembrane region" description="Helical" evidence="6">
    <location>
        <begin position="156"/>
        <end position="178"/>
    </location>
</feature>
<feature type="transmembrane region" description="Helical" evidence="6">
    <location>
        <begin position="198"/>
        <end position="218"/>
    </location>
</feature>
<dbReference type="GO" id="GO:0022857">
    <property type="term" value="F:transmembrane transporter activity"/>
    <property type="evidence" value="ECO:0007669"/>
    <property type="project" value="InterPro"/>
</dbReference>
<feature type="transmembrane region" description="Helical" evidence="6">
    <location>
        <begin position="95"/>
        <end position="114"/>
    </location>
</feature>
<dbReference type="Gene3D" id="1.20.1250.20">
    <property type="entry name" value="MFS general substrate transporter like domains"/>
    <property type="match status" value="1"/>
</dbReference>
<organism evidence="7 8">
    <name type="scientific">Mesorhabditis belari</name>
    <dbReference type="NCBI Taxonomy" id="2138241"/>
    <lineage>
        <taxon>Eukaryota</taxon>
        <taxon>Metazoa</taxon>
        <taxon>Ecdysozoa</taxon>
        <taxon>Nematoda</taxon>
        <taxon>Chromadorea</taxon>
        <taxon>Rhabditida</taxon>
        <taxon>Rhabditina</taxon>
        <taxon>Rhabditomorpha</taxon>
        <taxon>Rhabditoidea</taxon>
        <taxon>Rhabditidae</taxon>
        <taxon>Mesorhabditinae</taxon>
        <taxon>Mesorhabditis</taxon>
    </lineage>
</organism>
<evidence type="ECO:0000256" key="5">
    <source>
        <dbReference type="ARBA" id="ARBA00023136"/>
    </source>
</evidence>
<keyword evidence="2" id="KW-0813">Transport</keyword>
<name>A0AAF3FA11_9BILA</name>
<proteinExistence type="predicted"/>
<evidence type="ECO:0000313" key="8">
    <source>
        <dbReference type="WBParaSite" id="MBELARI_LOCUS2786"/>
    </source>
</evidence>
<dbReference type="GO" id="GO:0005765">
    <property type="term" value="C:lysosomal membrane"/>
    <property type="evidence" value="ECO:0007669"/>
    <property type="project" value="TreeGrafter"/>
</dbReference>
<keyword evidence="5 6" id="KW-0472">Membrane</keyword>
<feature type="transmembrane region" description="Helical" evidence="6">
    <location>
        <begin position="21"/>
        <end position="41"/>
    </location>
</feature>
<dbReference type="GO" id="GO:0012505">
    <property type="term" value="C:endomembrane system"/>
    <property type="evidence" value="ECO:0007669"/>
    <property type="project" value="UniProtKB-SubCell"/>
</dbReference>
<keyword evidence="4 6" id="KW-1133">Transmembrane helix</keyword>
<dbReference type="InterPro" id="IPR011701">
    <property type="entry name" value="MFS"/>
</dbReference>
<comment type="subcellular location">
    <subcellularLocation>
        <location evidence="1">Endomembrane system</location>
        <topology evidence="1">Multi-pass membrane protein</topology>
    </subcellularLocation>
</comment>
<dbReference type="InterPro" id="IPR051068">
    <property type="entry name" value="MFS_Domain-Containing_Protein"/>
</dbReference>
<keyword evidence="7" id="KW-1185">Reference proteome</keyword>
<sequence length="447" mass="49674">MTAIKNDEIWKSESKGEKQTNWRAIYIAGAMLVFSGINQSIFYMPVWPYTKSIAPETSVSALGWIISANSLGCLMANPIFGWWSQKSMKAAQPVTFAFTAAAVGNLLYSLLPILNSSSIIPAMLTARFLCGIGAGTLGVLRSFAATASAPKDRLQAIAISSAGLTAGLSVGPTIQLMFMPIGSVGWTFFGVPFNQYTTPGYFVCIICLICIIILHTIFEENYVGIISDDEKAQNPWLVMPKFDRIPVGILFFVWSCMCSVGAAVYSVASPLTMAMYGWSSDEAVSYNALLQTGSCATSGITYLFLAKTRYGKMDRRVQICLGMSTFIIYMIAVYPWFFYEGPLEFANANGTTGGCALHFTWCSTYTRVPILLNWFSNDCRSIECFVLGSCWTKKTEFSPRMAHFFRKHLPVFDTSFCFAPFRDFRISLGYRGHNFPSFYRHFVDIFV</sequence>
<evidence type="ECO:0000313" key="7">
    <source>
        <dbReference type="Proteomes" id="UP000887575"/>
    </source>
</evidence>
<evidence type="ECO:0000256" key="4">
    <source>
        <dbReference type="ARBA" id="ARBA00022989"/>
    </source>
</evidence>
<evidence type="ECO:0000256" key="2">
    <source>
        <dbReference type="ARBA" id="ARBA00022448"/>
    </source>
</evidence>
<feature type="transmembrane region" description="Helical" evidence="6">
    <location>
        <begin position="288"/>
        <end position="305"/>
    </location>
</feature>
<dbReference type="InterPro" id="IPR036259">
    <property type="entry name" value="MFS_trans_sf"/>
</dbReference>
<accession>A0AAF3FA11</accession>
<dbReference type="PANTHER" id="PTHR23510:SF3">
    <property type="entry name" value="MAJOR FACILITATOR SUPERFAMILY DOMAIN-CONTAINING PROTEIN 8"/>
    <property type="match status" value="1"/>
</dbReference>
<feature type="transmembrane region" description="Helical" evidence="6">
    <location>
        <begin position="247"/>
        <end position="268"/>
    </location>
</feature>
<evidence type="ECO:0000256" key="1">
    <source>
        <dbReference type="ARBA" id="ARBA00004127"/>
    </source>
</evidence>
<feature type="transmembrane region" description="Helical" evidence="6">
    <location>
        <begin position="317"/>
        <end position="339"/>
    </location>
</feature>
<dbReference type="Pfam" id="PF07690">
    <property type="entry name" value="MFS_1"/>
    <property type="match status" value="1"/>
</dbReference>
<keyword evidence="3 6" id="KW-0812">Transmembrane</keyword>